<dbReference type="Proteomes" id="UP000236893">
    <property type="component" value="Unassembled WGS sequence"/>
</dbReference>
<evidence type="ECO:0000256" key="3">
    <source>
        <dbReference type="ARBA" id="ARBA00023235"/>
    </source>
</evidence>
<dbReference type="InterPro" id="IPR028584">
    <property type="entry name" value="Cellobiose_2_epim"/>
</dbReference>
<dbReference type="EMBL" id="PQVF01000006">
    <property type="protein sequence ID" value="POY36645.1"/>
    <property type="molecule type" value="Genomic_DNA"/>
</dbReference>
<dbReference type="SUPFAM" id="SSF48208">
    <property type="entry name" value="Six-hairpin glycosidases"/>
    <property type="match status" value="1"/>
</dbReference>
<organism evidence="5 6">
    <name type="scientific">Solitalea longa</name>
    <dbReference type="NCBI Taxonomy" id="2079460"/>
    <lineage>
        <taxon>Bacteria</taxon>
        <taxon>Pseudomonadati</taxon>
        <taxon>Bacteroidota</taxon>
        <taxon>Sphingobacteriia</taxon>
        <taxon>Sphingobacteriales</taxon>
        <taxon>Sphingobacteriaceae</taxon>
        <taxon>Solitalea</taxon>
    </lineage>
</organism>
<dbReference type="Pfam" id="PF07221">
    <property type="entry name" value="GlcNAc_2-epim"/>
    <property type="match status" value="1"/>
</dbReference>
<dbReference type="GO" id="GO:0047736">
    <property type="term" value="F:cellobiose epimerase activity"/>
    <property type="evidence" value="ECO:0007669"/>
    <property type="project" value="UniProtKB-UniRule"/>
</dbReference>
<evidence type="ECO:0000256" key="1">
    <source>
        <dbReference type="ARBA" id="ARBA00001470"/>
    </source>
</evidence>
<reference evidence="5 6" key="1">
    <citation type="submission" date="2018-01" db="EMBL/GenBank/DDBJ databases">
        <authorList>
            <person name="Gaut B.S."/>
            <person name="Morton B.R."/>
            <person name="Clegg M.T."/>
            <person name="Duvall M.R."/>
        </authorList>
    </citation>
    <scope>NUCLEOTIDE SEQUENCE [LARGE SCALE GENOMIC DNA]</scope>
    <source>
        <strain evidence="5 6">HR-AV</strain>
    </source>
</reference>
<proteinExistence type="inferred from homology"/>
<dbReference type="HAMAP" id="MF_00929">
    <property type="entry name" value="Cellobiose_2_epim"/>
    <property type="match status" value="1"/>
</dbReference>
<comment type="function">
    <text evidence="4">Catalyzes the reversible epimerization of cellobiose to 4-O-beta-D-glucopyranosyl-D-mannose (Glc-Man).</text>
</comment>
<dbReference type="GO" id="GO:0005975">
    <property type="term" value="P:carbohydrate metabolic process"/>
    <property type="evidence" value="ECO:0007669"/>
    <property type="project" value="InterPro"/>
</dbReference>
<evidence type="ECO:0000256" key="2">
    <source>
        <dbReference type="ARBA" id="ARBA00008558"/>
    </source>
</evidence>
<dbReference type="PANTHER" id="PTHR15108">
    <property type="entry name" value="N-ACYLGLUCOSAMINE-2-EPIMERASE"/>
    <property type="match status" value="1"/>
</dbReference>
<dbReference type="RefSeq" id="WP_103788948.1">
    <property type="nucleotide sequence ID" value="NZ_PQVF01000006.1"/>
</dbReference>
<comment type="caution">
    <text evidence="5">The sequence shown here is derived from an EMBL/GenBank/DDBJ whole genome shotgun (WGS) entry which is preliminary data.</text>
</comment>
<gene>
    <name evidence="5" type="ORF">C3K47_09755</name>
</gene>
<dbReference type="AlphaFoldDB" id="A0A2S5A265"/>
<evidence type="ECO:0000256" key="4">
    <source>
        <dbReference type="HAMAP-Rule" id="MF_00929"/>
    </source>
</evidence>
<protein>
    <recommendedName>
        <fullName evidence="4">Cellobiose 2-epimerase</fullName>
        <shortName evidence="4">CE</shortName>
        <ecNumber evidence="4">5.1.3.11</ecNumber>
    </recommendedName>
</protein>
<dbReference type="OrthoDB" id="5141876at2"/>
<dbReference type="EC" id="5.1.3.11" evidence="4"/>
<name>A0A2S5A265_9SPHI</name>
<dbReference type="Gene3D" id="1.50.10.10">
    <property type="match status" value="1"/>
</dbReference>
<comment type="catalytic activity">
    <reaction evidence="1 4">
        <text>D-cellobiose = beta-D-glucosyl-(1-&gt;4)-D-mannopyranose</text>
        <dbReference type="Rhea" id="RHEA:23384"/>
        <dbReference type="ChEBI" id="CHEBI:17057"/>
        <dbReference type="ChEBI" id="CHEBI:47931"/>
        <dbReference type="EC" id="5.1.3.11"/>
    </reaction>
</comment>
<sequence length="402" mass="46550">MYNTDTTVVRYRSELDRILQYWSTVAFDSAKGRFYGKVNNDNGVDPDAMLGSVLYARILWSFSAGYHLTKDENYLPYAKIAFDYIADQFWDNEFGGVYWTIDAQEQPADDKKQIYALAFAMYGCTEYYRITNNKKALDRSIELFNLIEKYSFDAEKGGYLEAFSRNWGDAGDLRLSAKDENEKKTMNTHLHVLEAYTNLYRIWPAKKVAVQIQNLLNVFFDHIIDAKTSHLLLFFDENWVSKTDLISYGHDIEASWLLLEAAEVLGDESLIAKAKEYSIKMAVAAAEGLEKDGSLNYEFEPKSNHLIAEKHWWVQAEAVVGFMNAWQLSGNSEFLTYVNNSWSFIDQYILDKQNGEWFWGVNDDYSLMLGEDKAGLWKCPYHNSRACMEMILRFTKCYNVVN</sequence>
<comment type="similarity">
    <text evidence="4">Belongs to the cellobiose 2-epimerase family.</text>
</comment>
<keyword evidence="6" id="KW-1185">Reference proteome</keyword>
<evidence type="ECO:0000313" key="6">
    <source>
        <dbReference type="Proteomes" id="UP000236893"/>
    </source>
</evidence>
<keyword evidence="3 4" id="KW-0413">Isomerase</keyword>
<accession>A0A2S5A265</accession>
<evidence type="ECO:0000313" key="5">
    <source>
        <dbReference type="EMBL" id="POY36645.1"/>
    </source>
</evidence>
<dbReference type="InterPro" id="IPR010819">
    <property type="entry name" value="AGE/CE"/>
</dbReference>
<comment type="similarity">
    <text evidence="2">Belongs to the N-acylglucosamine 2-epimerase family.</text>
</comment>
<dbReference type="InterPro" id="IPR012341">
    <property type="entry name" value="6hp_glycosidase-like_sf"/>
</dbReference>
<dbReference type="InterPro" id="IPR008928">
    <property type="entry name" value="6-hairpin_glycosidase_sf"/>
</dbReference>